<protein>
    <submittedName>
        <fullName evidence="1">Uncharacterized protein</fullName>
    </submittedName>
</protein>
<dbReference type="EMBL" id="LXQA010050835">
    <property type="protein sequence ID" value="MCI02987.1"/>
    <property type="molecule type" value="Genomic_DNA"/>
</dbReference>
<evidence type="ECO:0000313" key="2">
    <source>
        <dbReference type="Proteomes" id="UP000265520"/>
    </source>
</evidence>
<dbReference type="Proteomes" id="UP000265520">
    <property type="component" value="Unassembled WGS sequence"/>
</dbReference>
<dbReference type="AlphaFoldDB" id="A0A392NT20"/>
<keyword evidence="2" id="KW-1185">Reference proteome</keyword>
<accession>A0A392NT20</accession>
<proteinExistence type="predicted"/>
<evidence type="ECO:0000313" key="1">
    <source>
        <dbReference type="EMBL" id="MCI02987.1"/>
    </source>
</evidence>
<sequence length="41" mass="4250">MHGAFPGLAAGQSVLPGLTAVHQLLQSSNNFIHARSGLGFF</sequence>
<reference evidence="1 2" key="1">
    <citation type="journal article" date="2018" name="Front. Plant Sci.">
        <title>Red Clover (Trifolium pratense) and Zigzag Clover (T. medium) - A Picture of Genomic Similarities and Differences.</title>
        <authorList>
            <person name="Dluhosova J."/>
            <person name="Istvanek J."/>
            <person name="Nedelnik J."/>
            <person name="Repkova J."/>
        </authorList>
    </citation>
    <scope>NUCLEOTIDE SEQUENCE [LARGE SCALE GENOMIC DNA]</scope>
    <source>
        <strain evidence="2">cv. 10/8</strain>
        <tissue evidence="1">Leaf</tissue>
    </source>
</reference>
<organism evidence="1 2">
    <name type="scientific">Trifolium medium</name>
    <dbReference type="NCBI Taxonomy" id="97028"/>
    <lineage>
        <taxon>Eukaryota</taxon>
        <taxon>Viridiplantae</taxon>
        <taxon>Streptophyta</taxon>
        <taxon>Embryophyta</taxon>
        <taxon>Tracheophyta</taxon>
        <taxon>Spermatophyta</taxon>
        <taxon>Magnoliopsida</taxon>
        <taxon>eudicotyledons</taxon>
        <taxon>Gunneridae</taxon>
        <taxon>Pentapetalae</taxon>
        <taxon>rosids</taxon>
        <taxon>fabids</taxon>
        <taxon>Fabales</taxon>
        <taxon>Fabaceae</taxon>
        <taxon>Papilionoideae</taxon>
        <taxon>50 kb inversion clade</taxon>
        <taxon>NPAAA clade</taxon>
        <taxon>Hologalegina</taxon>
        <taxon>IRL clade</taxon>
        <taxon>Trifolieae</taxon>
        <taxon>Trifolium</taxon>
    </lineage>
</organism>
<comment type="caution">
    <text evidence="1">The sequence shown here is derived from an EMBL/GenBank/DDBJ whole genome shotgun (WGS) entry which is preliminary data.</text>
</comment>
<name>A0A392NT20_9FABA</name>